<dbReference type="SUPFAM" id="SSF110997">
    <property type="entry name" value="Sporulation related repeat"/>
    <property type="match status" value="1"/>
</dbReference>
<accession>E1QL32</accession>
<proteinExistence type="predicted"/>
<dbReference type="PROSITE" id="PS51724">
    <property type="entry name" value="SPOR"/>
    <property type="match status" value="1"/>
</dbReference>
<dbReference type="KEGG" id="dbr:Deba_1932"/>
<evidence type="ECO:0000259" key="1">
    <source>
        <dbReference type="PROSITE" id="PS51724"/>
    </source>
</evidence>
<feature type="domain" description="SPOR" evidence="1">
    <location>
        <begin position="113"/>
        <end position="193"/>
    </location>
</feature>
<dbReference type="GO" id="GO:0042834">
    <property type="term" value="F:peptidoglycan binding"/>
    <property type="evidence" value="ECO:0007669"/>
    <property type="project" value="InterPro"/>
</dbReference>
<reference evidence="2 3" key="1">
    <citation type="journal article" date="2010" name="Stand. Genomic Sci.">
        <title>Complete genome sequence of Desulfarculus baarsii type strain (2st14).</title>
        <authorList>
            <person name="Sun H."/>
            <person name="Spring S."/>
            <person name="Lapidus A."/>
            <person name="Davenport K."/>
            <person name="Del Rio T.G."/>
            <person name="Tice H."/>
            <person name="Nolan M."/>
            <person name="Copeland A."/>
            <person name="Cheng J.F."/>
            <person name="Lucas S."/>
            <person name="Tapia R."/>
            <person name="Goodwin L."/>
            <person name="Pitluck S."/>
            <person name="Ivanova N."/>
            <person name="Pagani I."/>
            <person name="Mavromatis K."/>
            <person name="Ovchinnikova G."/>
            <person name="Pati A."/>
            <person name="Chen A."/>
            <person name="Palaniappan K."/>
            <person name="Hauser L."/>
            <person name="Chang Y.J."/>
            <person name="Jeffries C.D."/>
            <person name="Detter J.C."/>
            <person name="Han C."/>
            <person name="Rohde M."/>
            <person name="Brambilla E."/>
            <person name="Goker M."/>
            <person name="Woyke T."/>
            <person name="Bristow J."/>
            <person name="Eisen J.A."/>
            <person name="Markowitz V."/>
            <person name="Hugenholtz P."/>
            <person name="Kyrpides N.C."/>
            <person name="Klenk H.P."/>
            <person name="Land M."/>
        </authorList>
    </citation>
    <scope>NUCLEOTIDE SEQUENCE [LARGE SCALE GENOMIC DNA]</scope>
    <source>
        <strain evidence="3">ATCC 33931 / DSM 2075 / LMG 7858 / VKM B-1802 / 2st14</strain>
    </source>
</reference>
<keyword evidence="3" id="KW-1185">Reference proteome</keyword>
<protein>
    <submittedName>
        <fullName evidence="2">Sporulation domain protein</fullName>
    </submittedName>
</protein>
<dbReference type="InterPro" id="IPR007730">
    <property type="entry name" value="SPOR-like_dom"/>
</dbReference>
<name>E1QL32_DESB2</name>
<dbReference type="OrthoDB" id="7063246at2"/>
<evidence type="ECO:0000313" key="3">
    <source>
        <dbReference type="Proteomes" id="UP000009047"/>
    </source>
</evidence>
<dbReference type="AlphaFoldDB" id="E1QL32"/>
<organism evidence="2 3">
    <name type="scientific">Desulfarculus baarsii (strain ATCC 33931 / DSM 2075 / LMG 7858 / VKM B-1802 / 2st14)</name>
    <dbReference type="NCBI Taxonomy" id="644282"/>
    <lineage>
        <taxon>Bacteria</taxon>
        <taxon>Pseudomonadati</taxon>
        <taxon>Thermodesulfobacteriota</taxon>
        <taxon>Desulfarculia</taxon>
        <taxon>Desulfarculales</taxon>
        <taxon>Desulfarculaceae</taxon>
        <taxon>Desulfarculus</taxon>
    </lineage>
</organism>
<dbReference type="EMBL" id="CP002085">
    <property type="protein sequence ID" value="ADK85297.1"/>
    <property type="molecule type" value="Genomic_DNA"/>
</dbReference>
<dbReference type="Gene3D" id="3.30.70.1070">
    <property type="entry name" value="Sporulation related repeat"/>
    <property type="match status" value="1"/>
</dbReference>
<dbReference type="Proteomes" id="UP000009047">
    <property type="component" value="Chromosome"/>
</dbReference>
<dbReference type="STRING" id="644282.Deba_1932"/>
<gene>
    <name evidence="2" type="ordered locus">Deba_1932</name>
</gene>
<sequence length="193" mass="20175">MNSFRPLCLAALALGALWPTGAWGLSVDQVLKLRQAGVGDATIGVMLDNELAAARQGASGRYEVGGAAGKGLIIYRAASPQGQVDYPVEVVEAGASMEQVGVALNAPRRAAKPAAGGGLTLQLRSYRQEDEAREYMAVLAKKGVQAQTARVDLGERGVWHRVFVTGLADKAAAQALGASLQKQGLAESYWIGQ</sequence>
<evidence type="ECO:0000313" key="2">
    <source>
        <dbReference type="EMBL" id="ADK85297.1"/>
    </source>
</evidence>
<dbReference type="Pfam" id="PF05036">
    <property type="entry name" value="SPOR"/>
    <property type="match status" value="1"/>
</dbReference>
<dbReference type="InterPro" id="IPR036680">
    <property type="entry name" value="SPOR-like_sf"/>
</dbReference>
<dbReference type="HOGENOM" id="CLU_1406756_0_0_7"/>
<dbReference type="RefSeq" id="WP_013258738.1">
    <property type="nucleotide sequence ID" value="NC_014365.1"/>
</dbReference>